<proteinExistence type="predicted"/>
<comment type="caution">
    <text evidence="2">The sequence shown here is derived from an EMBL/GenBank/DDBJ whole genome shotgun (WGS) entry which is preliminary data.</text>
</comment>
<gene>
    <name evidence="2" type="ORF">H9746_02465</name>
</gene>
<dbReference type="Proteomes" id="UP000886808">
    <property type="component" value="Unassembled WGS sequence"/>
</dbReference>
<protein>
    <submittedName>
        <fullName evidence="2">Uncharacterized protein</fullName>
    </submittedName>
</protein>
<feature type="compositionally biased region" description="Polar residues" evidence="1">
    <location>
        <begin position="24"/>
        <end position="34"/>
    </location>
</feature>
<dbReference type="EMBL" id="DXIE01000018">
    <property type="protein sequence ID" value="HIV61699.1"/>
    <property type="molecule type" value="Genomic_DNA"/>
</dbReference>
<name>A0A9D1PGL9_9FIRM</name>
<dbReference type="AlphaFoldDB" id="A0A9D1PGL9"/>
<organism evidence="2 3">
    <name type="scientific">Candidatus Butyricicoccus avistercoris</name>
    <dbReference type="NCBI Taxonomy" id="2838518"/>
    <lineage>
        <taxon>Bacteria</taxon>
        <taxon>Bacillati</taxon>
        <taxon>Bacillota</taxon>
        <taxon>Clostridia</taxon>
        <taxon>Eubacteriales</taxon>
        <taxon>Butyricicoccaceae</taxon>
        <taxon>Butyricicoccus</taxon>
    </lineage>
</organism>
<accession>A0A9D1PGL9</accession>
<sequence>MNGIKSIGYTPVYKLTEKSEVKTQSEQNTTPKTDTFTRSESEENITYEPPKKLTAEQIDALKRQVQESMQNLAKQMLGQQYEIAKTADGKVDFAALADDLGIGTTPEAAAEAISENGNWGVNAVSTRLIDMAINLSGGDMSKISMLREAVQKGFAQVGNLEDLPEVCQQTYDEVMKRFDYLEQNGSMEGYGQTAE</sequence>
<feature type="region of interest" description="Disordered" evidence="1">
    <location>
        <begin position="16"/>
        <end position="45"/>
    </location>
</feature>
<evidence type="ECO:0000313" key="3">
    <source>
        <dbReference type="Proteomes" id="UP000886808"/>
    </source>
</evidence>
<reference evidence="2" key="1">
    <citation type="journal article" date="2021" name="PeerJ">
        <title>Extensive microbial diversity within the chicken gut microbiome revealed by metagenomics and culture.</title>
        <authorList>
            <person name="Gilroy R."/>
            <person name="Ravi A."/>
            <person name="Getino M."/>
            <person name="Pursley I."/>
            <person name="Horton D.L."/>
            <person name="Alikhan N.F."/>
            <person name="Baker D."/>
            <person name="Gharbi K."/>
            <person name="Hall N."/>
            <person name="Watson M."/>
            <person name="Adriaenssens E.M."/>
            <person name="Foster-Nyarko E."/>
            <person name="Jarju S."/>
            <person name="Secka A."/>
            <person name="Antonio M."/>
            <person name="Oren A."/>
            <person name="Chaudhuri R.R."/>
            <person name="La Ragione R."/>
            <person name="Hildebrand F."/>
            <person name="Pallen M.J."/>
        </authorList>
    </citation>
    <scope>NUCLEOTIDE SEQUENCE</scope>
    <source>
        <strain evidence="2">CHK193-4272</strain>
    </source>
</reference>
<evidence type="ECO:0000313" key="2">
    <source>
        <dbReference type="EMBL" id="HIV61699.1"/>
    </source>
</evidence>
<evidence type="ECO:0000256" key="1">
    <source>
        <dbReference type="SAM" id="MobiDB-lite"/>
    </source>
</evidence>
<reference evidence="2" key="2">
    <citation type="submission" date="2021-04" db="EMBL/GenBank/DDBJ databases">
        <authorList>
            <person name="Gilroy R."/>
        </authorList>
    </citation>
    <scope>NUCLEOTIDE SEQUENCE</scope>
    <source>
        <strain evidence="2">CHK193-4272</strain>
    </source>
</reference>